<dbReference type="AlphaFoldDB" id="A0A1F6PFJ8"/>
<dbReference type="GO" id="GO:0032259">
    <property type="term" value="P:methylation"/>
    <property type="evidence" value="ECO:0007669"/>
    <property type="project" value="UniProtKB-KW"/>
</dbReference>
<dbReference type="CDD" id="cd02440">
    <property type="entry name" value="AdoMet_MTases"/>
    <property type="match status" value="1"/>
</dbReference>
<dbReference type="EMBL" id="MFRE01000005">
    <property type="protein sequence ID" value="OGH94931.1"/>
    <property type="molecule type" value="Genomic_DNA"/>
</dbReference>
<dbReference type="PANTHER" id="PTHR13069:SF21">
    <property type="entry name" value="ALKYLATED DNA REPAIR PROTEIN ALKB HOMOLOG 8"/>
    <property type="match status" value="1"/>
</dbReference>
<keyword evidence="2" id="KW-0808">Transferase</keyword>
<dbReference type="InterPro" id="IPR051422">
    <property type="entry name" value="AlkB_tRNA_MeTrf/Diox"/>
</dbReference>
<keyword evidence="1" id="KW-0489">Methyltransferase</keyword>
<dbReference type="Gene3D" id="3.40.50.150">
    <property type="entry name" value="Vaccinia Virus protein VP39"/>
    <property type="match status" value="1"/>
</dbReference>
<dbReference type="STRING" id="1798709.A2538_04545"/>
<proteinExistence type="predicted"/>
<accession>A0A1F6PFJ8</accession>
<dbReference type="InterPro" id="IPR029063">
    <property type="entry name" value="SAM-dependent_MTases_sf"/>
</dbReference>
<evidence type="ECO:0000313" key="3">
    <source>
        <dbReference type="EMBL" id="OGH94931.1"/>
    </source>
</evidence>
<sequence length="232" mass="27462">MTTDIIAKTREDYNRIAKYFSDTRRSTWPEFERFKKMLKPGQNILDWGCGNGRLFLMLRDYDIKYFGVDISIELLKIARKIFRSQVKTGQAKFFSNAKRLKKFPKNYFDLVFCIASFFHLPDEKTRLEQLQQFYHEMKPGGKIIMLLWNLGSDWAKIKSKKWKKLGKNDFLIPWKTPSGELVAERYYHHFVPKEIEDLLARAGFKKIKIKFVDRIGKSDSRGGRNMIVVAEK</sequence>
<gene>
    <name evidence="3" type="ORF">A2538_04545</name>
</gene>
<dbReference type="Pfam" id="PF13489">
    <property type="entry name" value="Methyltransf_23"/>
    <property type="match status" value="1"/>
</dbReference>
<comment type="caution">
    <text evidence="3">The sequence shown here is derived from an EMBL/GenBank/DDBJ whole genome shotgun (WGS) entry which is preliminary data.</text>
</comment>
<evidence type="ECO:0000313" key="4">
    <source>
        <dbReference type="Proteomes" id="UP000178254"/>
    </source>
</evidence>
<name>A0A1F6PFJ8_9BACT</name>
<evidence type="ECO:0000256" key="1">
    <source>
        <dbReference type="ARBA" id="ARBA00022603"/>
    </source>
</evidence>
<dbReference type="Proteomes" id="UP000178254">
    <property type="component" value="Unassembled WGS sequence"/>
</dbReference>
<evidence type="ECO:0000256" key="2">
    <source>
        <dbReference type="ARBA" id="ARBA00022679"/>
    </source>
</evidence>
<dbReference type="SUPFAM" id="SSF53335">
    <property type="entry name" value="S-adenosyl-L-methionine-dependent methyltransferases"/>
    <property type="match status" value="1"/>
</dbReference>
<organism evidence="3 4">
    <name type="scientific">Candidatus Magasanikbacteria bacterium RIFOXYD2_FULL_41_14</name>
    <dbReference type="NCBI Taxonomy" id="1798709"/>
    <lineage>
        <taxon>Bacteria</taxon>
        <taxon>Candidatus Magasanikiibacteriota</taxon>
    </lineage>
</organism>
<dbReference type="PANTHER" id="PTHR13069">
    <property type="entry name" value="ALKYLATED DNA REPAIR PROTEIN ALKB HOMOLOG 8"/>
    <property type="match status" value="1"/>
</dbReference>
<reference evidence="3 4" key="1">
    <citation type="journal article" date="2016" name="Nat. Commun.">
        <title>Thousands of microbial genomes shed light on interconnected biogeochemical processes in an aquifer system.</title>
        <authorList>
            <person name="Anantharaman K."/>
            <person name="Brown C.T."/>
            <person name="Hug L.A."/>
            <person name="Sharon I."/>
            <person name="Castelle C.J."/>
            <person name="Probst A.J."/>
            <person name="Thomas B.C."/>
            <person name="Singh A."/>
            <person name="Wilkins M.J."/>
            <person name="Karaoz U."/>
            <person name="Brodie E.L."/>
            <person name="Williams K.H."/>
            <person name="Hubbard S.S."/>
            <person name="Banfield J.F."/>
        </authorList>
    </citation>
    <scope>NUCLEOTIDE SEQUENCE [LARGE SCALE GENOMIC DNA]</scope>
</reference>
<protein>
    <recommendedName>
        <fullName evidence="5">Methyltransferase domain-containing protein</fullName>
    </recommendedName>
</protein>
<dbReference type="GO" id="GO:0008168">
    <property type="term" value="F:methyltransferase activity"/>
    <property type="evidence" value="ECO:0007669"/>
    <property type="project" value="UniProtKB-KW"/>
</dbReference>
<evidence type="ECO:0008006" key="5">
    <source>
        <dbReference type="Google" id="ProtNLM"/>
    </source>
</evidence>